<organism evidence="3 4">
    <name type="scientific">Flaviflexus ciconiae</name>
    <dbReference type="NCBI Taxonomy" id="2496867"/>
    <lineage>
        <taxon>Bacteria</taxon>
        <taxon>Bacillati</taxon>
        <taxon>Actinomycetota</taxon>
        <taxon>Actinomycetes</taxon>
        <taxon>Actinomycetales</taxon>
        <taxon>Actinomycetaceae</taxon>
        <taxon>Flaviflexus</taxon>
    </lineage>
</organism>
<evidence type="ECO:0000313" key="4">
    <source>
        <dbReference type="Proteomes" id="UP000280344"/>
    </source>
</evidence>
<feature type="transmembrane region" description="Helical" evidence="2">
    <location>
        <begin position="230"/>
        <end position="251"/>
    </location>
</feature>
<proteinExistence type="predicted"/>
<feature type="compositionally biased region" description="Low complexity" evidence="1">
    <location>
        <begin position="7"/>
        <end position="105"/>
    </location>
</feature>
<feature type="region of interest" description="Disordered" evidence="1">
    <location>
        <begin position="1"/>
        <end position="112"/>
    </location>
</feature>
<keyword evidence="4" id="KW-1185">Reference proteome</keyword>
<evidence type="ECO:0000256" key="2">
    <source>
        <dbReference type="SAM" id="Phobius"/>
    </source>
</evidence>
<feature type="transmembrane region" description="Helical" evidence="2">
    <location>
        <begin position="162"/>
        <end position="181"/>
    </location>
</feature>
<dbReference type="RefSeq" id="WP_126703543.1">
    <property type="nucleotide sequence ID" value="NZ_CP034593.1"/>
</dbReference>
<evidence type="ECO:0000256" key="1">
    <source>
        <dbReference type="SAM" id="MobiDB-lite"/>
    </source>
</evidence>
<dbReference type="OrthoDB" id="5244233at2"/>
<dbReference type="Proteomes" id="UP000280344">
    <property type="component" value="Chromosome"/>
</dbReference>
<keyword evidence="2" id="KW-0472">Membrane</keyword>
<dbReference type="AlphaFoldDB" id="A0A3Q9G688"/>
<dbReference type="KEGG" id="flh:EJ997_04630"/>
<gene>
    <name evidence="3" type="ORF">EJ997_04630</name>
</gene>
<keyword evidence="2" id="KW-0812">Transmembrane</keyword>
<protein>
    <submittedName>
        <fullName evidence="3">Uncharacterized protein</fullName>
    </submittedName>
</protein>
<feature type="transmembrane region" description="Helical" evidence="2">
    <location>
        <begin position="188"/>
        <end position="210"/>
    </location>
</feature>
<accession>A0A3Q9G688</accession>
<sequence length="259" mass="27164">MSNNDWQDGQNPPTQGQPGNYPPGYQQQPGQQGYGQQPSAQQPPAQQPSGDQQYGQASYGQQPSGQQPGGQAPFGQQSQGQQPYGQPAYGQQPYGQQPFGQQPYGHGQGFNSQSGFLNKETTWPIVAGVIGLLLLIGSVLPWATVSSGGYSQSVNGMDGDGVITLIFALAIIGMGVGYYFVKNANGRTGLLIGTAVVGAITVLITLIDLFDIGDVGREIGGMGVDVSVGFGLILALLAGIAAIAAPLYFLVQNRKYQQR</sequence>
<evidence type="ECO:0000313" key="3">
    <source>
        <dbReference type="EMBL" id="AZQ76735.1"/>
    </source>
</evidence>
<keyword evidence="2" id="KW-1133">Transmembrane helix</keyword>
<feature type="transmembrane region" description="Helical" evidence="2">
    <location>
        <begin position="122"/>
        <end position="142"/>
    </location>
</feature>
<dbReference type="EMBL" id="CP034593">
    <property type="protein sequence ID" value="AZQ76735.1"/>
    <property type="molecule type" value="Genomic_DNA"/>
</dbReference>
<name>A0A3Q9G688_9ACTO</name>
<reference evidence="3 4" key="1">
    <citation type="submission" date="2018-12" db="EMBL/GenBank/DDBJ databases">
        <title>Complete genome sequence of Flaviflexus sp. H23T48.</title>
        <authorList>
            <person name="Bae J.-W."/>
            <person name="Lee J.-Y."/>
        </authorList>
    </citation>
    <scope>NUCLEOTIDE SEQUENCE [LARGE SCALE GENOMIC DNA]</scope>
    <source>
        <strain evidence="3 4">H23T48</strain>
    </source>
</reference>